<dbReference type="EMBL" id="GBRH01207901">
    <property type="protein sequence ID" value="JAD89994.1"/>
    <property type="molecule type" value="Transcribed_RNA"/>
</dbReference>
<dbReference type="AlphaFoldDB" id="A0A0A9DN19"/>
<evidence type="ECO:0000313" key="2">
    <source>
        <dbReference type="EMBL" id="JAD89994.1"/>
    </source>
</evidence>
<keyword evidence="1" id="KW-0472">Membrane</keyword>
<organism evidence="2">
    <name type="scientific">Arundo donax</name>
    <name type="common">Giant reed</name>
    <name type="synonym">Donax arundinaceus</name>
    <dbReference type="NCBI Taxonomy" id="35708"/>
    <lineage>
        <taxon>Eukaryota</taxon>
        <taxon>Viridiplantae</taxon>
        <taxon>Streptophyta</taxon>
        <taxon>Embryophyta</taxon>
        <taxon>Tracheophyta</taxon>
        <taxon>Spermatophyta</taxon>
        <taxon>Magnoliopsida</taxon>
        <taxon>Liliopsida</taxon>
        <taxon>Poales</taxon>
        <taxon>Poaceae</taxon>
        <taxon>PACMAD clade</taxon>
        <taxon>Arundinoideae</taxon>
        <taxon>Arundineae</taxon>
        <taxon>Arundo</taxon>
    </lineage>
</organism>
<proteinExistence type="predicted"/>
<reference evidence="2" key="2">
    <citation type="journal article" date="2015" name="Data Brief">
        <title>Shoot transcriptome of the giant reed, Arundo donax.</title>
        <authorList>
            <person name="Barrero R.A."/>
            <person name="Guerrero F.D."/>
            <person name="Moolhuijzen P."/>
            <person name="Goolsby J.A."/>
            <person name="Tidwell J."/>
            <person name="Bellgard S.E."/>
            <person name="Bellgard M.I."/>
        </authorList>
    </citation>
    <scope>NUCLEOTIDE SEQUENCE</scope>
    <source>
        <tissue evidence="2">Shoot tissue taken approximately 20 cm above the soil surface</tissue>
    </source>
</reference>
<sequence length="132" mass="14839">MKRGRCWLDSSSHCLLCAREMNEGEDLRHCLGTSCRPPASLDRFRAAVCDEKNDGGGDNSIQQWLKGKRATIARLDHLVTPIILPCLSMSFAQSHLLIGRHTVNILLPCLSIMLPQWIILDKHSLYSIMNGR</sequence>
<keyword evidence="1" id="KW-0812">Transmembrane</keyword>
<name>A0A0A9DN19_ARUDO</name>
<accession>A0A0A9DN19</accession>
<feature type="transmembrane region" description="Helical" evidence="1">
    <location>
        <begin position="103"/>
        <end position="120"/>
    </location>
</feature>
<reference evidence="2" key="1">
    <citation type="submission" date="2014-09" db="EMBL/GenBank/DDBJ databases">
        <authorList>
            <person name="Magalhaes I.L.F."/>
            <person name="Oliveira U."/>
            <person name="Santos F.R."/>
            <person name="Vidigal T.H.D.A."/>
            <person name="Brescovit A.D."/>
            <person name="Santos A.J."/>
        </authorList>
    </citation>
    <scope>NUCLEOTIDE SEQUENCE</scope>
    <source>
        <tissue evidence="2">Shoot tissue taken approximately 20 cm above the soil surface</tissue>
    </source>
</reference>
<protein>
    <submittedName>
        <fullName evidence="2">Uncharacterized protein</fullName>
    </submittedName>
</protein>
<evidence type="ECO:0000256" key="1">
    <source>
        <dbReference type="SAM" id="Phobius"/>
    </source>
</evidence>
<keyword evidence="1" id="KW-1133">Transmembrane helix</keyword>